<comment type="caution">
    <text evidence="3">The sequence shown here is derived from an EMBL/GenBank/DDBJ whole genome shotgun (WGS) entry which is preliminary data.</text>
</comment>
<sequence length="283" mass="31534">MAEAAGLALGAVALASLFQTCVEFLEYFEVARNISGDGELVSTKLGLLETRLKNWGYELKVLDPGREDGVWHAALEDEGGVITRCLVGISDILGDASKLRTKYGLDKRKRVDWSSCLPIRIHPPQQAKKSRFSRFSIPKHVVWAVRDKKRFDSLIQDLDFFITNLEKVSSHIGNLDTDIDQSFCNSKDNIMSTTRTTGNFMYEGRQLGSGRTVNQQPPPGSTYNRNVAEPNSHQHLGNIGDVTNRQNQYSDQIAHSHSYQQLGDSTEQGASIFFGAQNQQAQK</sequence>
<keyword evidence="4" id="KW-1185">Reference proteome</keyword>
<evidence type="ECO:0000256" key="1">
    <source>
        <dbReference type="SAM" id="SignalP"/>
    </source>
</evidence>
<dbReference type="PANTHER" id="PTHR37542">
    <property type="entry name" value="HELO DOMAIN-CONTAINING PROTEIN-RELATED"/>
    <property type="match status" value="1"/>
</dbReference>
<evidence type="ECO:0000313" key="4">
    <source>
        <dbReference type="Proteomes" id="UP001583177"/>
    </source>
</evidence>
<evidence type="ECO:0000259" key="2">
    <source>
        <dbReference type="Pfam" id="PF14479"/>
    </source>
</evidence>
<name>A0ABR3W1F8_9PEZI</name>
<dbReference type="InterPro" id="IPR038305">
    <property type="entry name" value="HeLo_sf"/>
</dbReference>
<dbReference type="InterPro" id="IPR029498">
    <property type="entry name" value="HeLo_dom"/>
</dbReference>
<proteinExistence type="predicted"/>
<feature type="chain" id="PRO_5046027890" description="Prion-inhibition and propagation HeLo domain-containing protein" evidence="1">
    <location>
        <begin position="24"/>
        <end position="283"/>
    </location>
</feature>
<dbReference type="Proteomes" id="UP001583177">
    <property type="component" value="Unassembled WGS sequence"/>
</dbReference>
<organism evidence="3 4">
    <name type="scientific">Diaporthe australafricana</name>
    <dbReference type="NCBI Taxonomy" id="127596"/>
    <lineage>
        <taxon>Eukaryota</taxon>
        <taxon>Fungi</taxon>
        <taxon>Dikarya</taxon>
        <taxon>Ascomycota</taxon>
        <taxon>Pezizomycotina</taxon>
        <taxon>Sordariomycetes</taxon>
        <taxon>Sordariomycetidae</taxon>
        <taxon>Diaporthales</taxon>
        <taxon>Diaporthaceae</taxon>
        <taxon>Diaporthe</taxon>
    </lineage>
</organism>
<dbReference type="EMBL" id="JAWRVE010000181">
    <property type="protein sequence ID" value="KAL1850775.1"/>
    <property type="molecule type" value="Genomic_DNA"/>
</dbReference>
<dbReference type="Pfam" id="PF14479">
    <property type="entry name" value="HeLo"/>
    <property type="match status" value="1"/>
</dbReference>
<feature type="domain" description="Prion-inhibition and propagation HeLo" evidence="2">
    <location>
        <begin position="6"/>
        <end position="169"/>
    </location>
</feature>
<feature type="signal peptide" evidence="1">
    <location>
        <begin position="1"/>
        <end position="23"/>
    </location>
</feature>
<accession>A0ABR3W1F8</accession>
<gene>
    <name evidence="3" type="ORF">Daus18300_012783</name>
</gene>
<evidence type="ECO:0000313" key="3">
    <source>
        <dbReference type="EMBL" id="KAL1850775.1"/>
    </source>
</evidence>
<reference evidence="3 4" key="1">
    <citation type="journal article" date="2024" name="IMA Fungus">
        <title>IMA Genome - F19 : A genome assembly and annotation guide to empower mycologists, including annotated draft genome sequences of Ceratocystis pirilliformis, Diaporthe australafricana, Fusarium ophioides, Paecilomyces lecythidis, and Sporothrix stenoceras.</title>
        <authorList>
            <person name="Aylward J."/>
            <person name="Wilson A.M."/>
            <person name="Visagie C.M."/>
            <person name="Spraker J."/>
            <person name="Barnes I."/>
            <person name="Buitendag C."/>
            <person name="Ceriani C."/>
            <person name="Del Mar Angel L."/>
            <person name="du Plessis D."/>
            <person name="Fuchs T."/>
            <person name="Gasser K."/>
            <person name="Kramer D."/>
            <person name="Li W."/>
            <person name="Munsamy K."/>
            <person name="Piso A."/>
            <person name="Price J.L."/>
            <person name="Sonnekus B."/>
            <person name="Thomas C."/>
            <person name="van der Nest A."/>
            <person name="van Dijk A."/>
            <person name="van Heerden A."/>
            <person name="van Vuuren N."/>
            <person name="Yilmaz N."/>
            <person name="Duong T.A."/>
            <person name="van der Merwe N.A."/>
            <person name="Wingfield M.J."/>
            <person name="Wingfield B.D."/>
        </authorList>
    </citation>
    <scope>NUCLEOTIDE SEQUENCE [LARGE SCALE GENOMIC DNA]</scope>
    <source>
        <strain evidence="3 4">CMW 18300</strain>
    </source>
</reference>
<dbReference type="Gene3D" id="1.20.120.1020">
    <property type="entry name" value="Prion-inhibition and propagation, HeLo domain"/>
    <property type="match status" value="1"/>
</dbReference>
<protein>
    <recommendedName>
        <fullName evidence="2">Prion-inhibition and propagation HeLo domain-containing protein</fullName>
    </recommendedName>
</protein>
<keyword evidence="1" id="KW-0732">Signal</keyword>